<dbReference type="GO" id="GO:0016020">
    <property type="term" value="C:membrane"/>
    <property type="evidence" value="ECO:0007669"/>
    <property type="project" value="InterPro"/>
</dbReference>
<evidence type="ECO:0000256" key="1">
    <source>
        <dbReference type="ARBA" id="ARBA00007734"/>
    </source>
</evidence>
<evidence type="ECO:0000256" key="2">
    <source>
        <dbReference type="SAM" id="MobiDB-lite"/>
    </source>
</evidence>
<dbReference type="OrthoDB" id="9815002at2"/>
<gene>
    <name evidence="4" type="ORF">Rain11_1046</name>
</gene>
<dbReference type="SUPFAM" id="SSF53955">
    <property type="entry name" value="Lysozyme-like"/>
    <property type="match status" value="1"/>
</dbReference>
<dbReference type="Proteomes" id="UP000233387">
    <property type="component" value="Unassembled WGS sequence"/>
</dbReference>
<organism evidence="4 5">
    <name type="scientific">Raineya orbicola</name>
    <dbReference type="NCBI Taxonomy" id="2016530"/>
    <lineage>
        <taxon>Bacteria</taxon>
        <taxon>Pseudomonadati</taxon>
        <taxon>Bacteroidota</taxon>
        <taxon>Cytophagia</taxon>
        <taxon>Cytophagales</taxon>
        <taxon>Raineyaceae</taxon>
        <taxon>Raineya</taxon>
    </lineage>
</organism>
<dbReference type="Pfam" id="PF01464">
    <property type="entry name" value="SLT"/>
    <property type="match status" value="1"/>
</dbReference>
<sequence length="327" mass="38177">MKNFQSVVLWVLVLGLIGYTIYDKKFNNVLYEQYQDGSWHQTQLIDFRLPERLYFADEPVPLEDMNVRHRLDREFYAFIFAHAGTAMTIRRANQWLPRFEKILSEMGVHTDFKYLPIIESNLMPQAVSPMGAGGLWQIMPEVAKQYGLEINEEIDERFHPIKSAYVAARILKENYQKFGSWALAAAAYNAGAGYLEGAISFQKQKSYYDLFLYPETARYVIRLVAFKHIYENPQKYGYQMRQESLYCFPPLRTIKIKENISDLVDFAEKNGVSYRVLVEYNPWIKGKTLSIKEGKTYEIELPYPSANRSEGEAKDNKDSLKKMKVEK</sequence>
<keyword evidence="5" id="KW-1185">Reference proteome</keyword>
<dbReference type="AlphaFoldDB" id="A0A2N3II83"/>
<dbReference type="CDD" id="cd16894">
    <property type="entry name" value="MltD-like"/>
    <property type="match status" value="1"/>
</dbReference>
<proteinExistence type="inferred from homology"/>
<dbReference type="PANTHER" id="PTHR37423:SF2">
    <property type="entry name" value="MEMBRANE-BOUND LYTIC MUREIN TRANSGLYCOSYLASE C"/>
    <property type="match status" value="1"/>
</dbReference>
<dbReference type="InterPro" id="IPR000189">
    <property type="entry name" value="Transglyc_AS"/>
</dbReference>
<accession>A0A2N3II83</accession>
<evidence type="ECO:0000313" key="4">
    <source>
        <dbReference type="EMBL" id="PKQ69981.1"/>
    </source>
</evidence>
<feature type="domain" description="Transglycosylase SLT" evidence="3">
    <location>
        <begin position="112"/>
        <end position="208"/>
    </location>
</feature>
<protein>
    <submittedName>
        <fullName evidence="4">Transglycosylase SLT domain</fullName>
    </submittedName>
</protein>
<dbReference type="InterPro" id="IPR023346">
    <property type="entry name" value="Lysozyme-like_dom_sf"/>
</dbReference>
<dbReference type="RefSeq" id="WP_101358312.1">
    <property type="nucleotide sequence ID" value="NZ_NKXO01000013.1"/>
</dbReference>
<evidence type="ECO:0000313" key="5">
    <source>
        <dbReference type="Proteomes" id="UP000233387"/>
    </source>
</evidence>
<reference evidence="4 5" key="1">
    <citation type="submission" date="2017-06" db="EMBL/GenBank/DDBJ databases">
        <title>Raineya orbicola gen. nov., sp. nov. a slightly thermophilic bacterium of the phylum Bacteroidetes and the description of Raineyaceae fam. nov.</title>
        <authorList>
            <person name="Albuquerque L."/>
            <person name="Polonia A.R.M."/>
            <person name="Barroso C."/>
            <person name="Froufe H.J.C."/>
            <person name="Lage O."/>
            <person name="Lobo-Da-Cunha A."/>
            <person name="Egas C."/>
            <person name="Da Costa M.S."/>
        </authorList>
    </citation>
    <scope>NUCLEOTIDE SEQUENCE [LARGE SCALE GENOMIC DNA]</scope>
    <source>
        <strain evidence="4 5">SPSPC-11</strain>
    </source>
</reference>
<dbReference type="InterPro" id="IPR008258">
    <property type="entry name" value="Transglycosylase_SLT_dom_1"/>
</dbReference>
<evidence type="ECO:0000259" key="3">
    <source>
        <dbReference type="Pfam" id="PF01464"/>
    </source>
</evidence>
<dbReference type="Gene3D" id="1.10.530.10">
    <property type="match status" value="1"/>
</dbReference>
<feature type="region of interest" description="Disordered" evidence="2">
    <location>
        <begin position="306"/>
        <end position="327"/>
    </location>
</feature>
<dbReference type="PROSITE" id="PS00922">
    <property type="entry name" value="TRANSGLYCOSYLASE"/>
    <property type="match status" value="1"/>
</dbReference>
<dbReference type="GO" id="GO:0000270">
    <property type="term" value="P:peptidoglycan metabolic process"/>
    <property type="evidence" value="ECO:0007669"/>
    <property type="project" value="InterPro"/>
</dbReference>
<name>A0A2N3II83_9BACT</name>
<dbReference type="PANTHER" id="PTHR37423">
    <property type="entry name" value="SOLUBLE LYTIC MUREIN TRANSGLYCOSYLASE-RELATED"/>
    <property type="match status" value="1"/>
</dbReference>
<comment type="caution">
    <text evidence="4">The sequence shown here is derived from an EMBL/GenBank/DDBJ whole genome shotgun (WGS) entry which is preliminary data.</text>
</comment>
<dbReference type="GO" id="GO:0008933">
    <property type="term" value="F:peptidoglycan lytic transglycosylase activity"/>
    <property type="evidence" value="ECO:0007669"/>
    <property type="project" value="InterPro"/>
</dbReference>
<feature type="compositionally biased region" description="Basic and acidic residues" evidence="2">
    <location>
        <begin position="309"/>
        <end position="327"/>
    </location>
</feature>
<comment type="similarity">
    <text evidence="1">Belongs to the transglycosylase Slt family.</text>
</comment>
<dbReference type="EMBL" id="NKXO01000013">
    <property type="protein sequence ID" value="PKQ69981.1"/>
    <property type="molecule type" value="Genomic_DNA"/>
</dbReference>